<evidence type="ECO:0000313" key="4">
    <source>
        <dbReference type="EMBL" id="CAB3387870.1"/>
    </source>
</evidence>
<evidence type="ECO:0000256" key="2">
    <source>
        <dbReference type="SAM" id="MobiDB-lite"/>
    </source>
</evidence>
<evidence type="ECO:0000313" key="5">
    <source>
        <dbReference type="Proteomes" id="UP000494165"/>
    </source>
</evidence>
<dbReference type="InterPro" id="IPR015917">
    <property type="entry name" value="Pept_C14A"/>
</dbReference>
<dbReference type="SMART" id="SM00248">
    <property type="entry name" value="ANK"/>
    <property type="match status" value="3"/>
</dbReference>
<dbReference type="InterPro" id="IPR029030">
    <property type="entry name" value="Caspase-like_dom_sf"/>
</dbReference>
<comment type="caution">
    <text evidence="4">The sequence shown here is derived from an EMBL/GenBank/DDBJ whole genome shotgun (WGS) entry which is preliminary data.</text>
</comment>
<dbReference type="Gene3D" id="1.25.40.20">
    <property type="entry name" value="Ankyrin repeat-containing domain"/>
    <property type="match status" value="1"/>
</dbReference>
<gene>
    <name evidence="4" type="ORF">CLODIP_2_CD09074</name>
</gene>
<evidence type="ECO:0000256" key="1">
    <source>
        <dbReference type="ARBA" id="ARBA00010134"/>
    </source>
</evidence>
<dbReference type="EMBL" id="CADEPI010000644">
    <property type="protein sequence ID" value="CAB3387870.1"/>
    <property type="molecule type" value="Genomic_DNA"/>
</dbReference>
<keyword evidence="5" id="KW-1185">Reference proteome</keyword>
<dbReference type="PANTHER" id="PTHR46312">
    <property type="entry name" value="NACHT DOMAIN-CONTAINING PROTEIN"/>
    <property type="match status" value="1"/>
</dbReference>
<dbReference type="Proteomes" id="UP000494165">
    <property type="component" value="Unassembled WGS sequence"/>
</dbReference>
<feature type="region of interest" description="Disordered" evidence="2">
    <location>
        <begin position="1"/>
        <end position="25"/>
    </location>
</feature>
<dbReference type="InterPro" id="IPR002110">
    <property type="entry name" value="Ankyrin_rpt"/>
</dbReference>
<dbReference type="OrthoDB" id="6693298at2759"/>
<sequence length="941" mass="107862">MEEILKRGEAKGRPTGPADLGFFQSESGKQNADNVFILVVHYDFKKKKKLSKLLYRPKKETLLDLLGNQEKLLRLFSSKDIPSVFVLFFLSHGNENGVIYTDDWNEELDDFISFSTEEIFNSLKKLDGFEKSLKIVNFGPCRGELDDAKFDRKKDNKSYDSRNSCRITSAPEMPNTVIIYSTVETTMANTSERGSWFVNILCDVLNQISEDKLLLLALTSVQHKMHKESIAGPDFATNLHLGQTPEVKMFPLDRSFSFSRPLTTEKSVSRTDSRMGKAATITSTSEFFSWKSDEGQNIRGRRAFIFFERQTREVQETEKALRQNLDFETRFWKLENKSLNNCYKQVGEMEHDVGCVLTCIFCKVSEKERTREVCVLVSGEEKPIADILYRFIGPENDRFIGKPKIFFIIDQKTQECDSHSRSKSQFEVFSTNHSGWLVMILKDKDLLEQLIGIFKGNELKKGKSLQELLVPLITTKAKIGLTMLNSTLQYLLDFPDWPRTFVKPDFELGNNRKKIGFDDQIKEENILRENQKRVIVFLDGFDEICPHSRDKVLAIVRALKQRRVPLCVATRPHEAKVIKEAVGNVTLVQIQPFNEAKQIEFLRSLTDKNEDEIKRVLHAVKQIGFTSLKGANMNTILVSPLHLSLVAQCSGEGNLFQIYDKVVRKKVEMCLVRENDDKEVAEWKIESALHLLRLIAFRFLKNEPLVGPGVTREDLAKMNDYGVATVEQETVTFLHHTFAEFLAAQYFLKNVEESSTFDIEFIGNENMEQFRNAIRSEEIAIELLKMNVIDSQTLGKYIDWILEEIATYNAISVFNQLKKTFPNKFIELLRKSECSAGCTAVYYDNDDILGLFLENGFNVNFTFHAKCKDNALAFACYLGRLKSVQILFKYGAKQAIMRSPFDNSLKIWDPLNLAVQGGHLEVVKHILQEELSGLARDEVTF</sequence>
<dbReference type="Pfam" id="PF00656">
    <property type="entry name" value="Peptidase_C14"/>
    <property type="match status" value="1"/>
</dbReference>
<evidence type="ECO:0000259" key="3">
    <source>
        <dbReference type="PROSITE" id="PS50207"/>
    </source>
</evidence>
<reference evidence="4 5" key="1">
    <citation type="submission" date="2020-04" db="EMBL/GenBank/DDBJ databases">
        <authorList>
            <person name="Alioto T."/>
            <person name="Alioto T."/>
            <person name="Gomez Garrido J."/>
        </authorList>
    </citation>
    <scope>NUCLEOTIDE SEQUENCE [LARGE SCALE GENOMIC DNA]</scope>
</reference>
<dbReference type="SUPFAM" id="SSF48403">
    <property type="entry name" value="Ankyrin repeat"/>
    <property type="match status" value="1"/>
</dbReference>
<feature type="domain" description="Caspase family p10" evidence="3">
    <location>
        <begin position="191"/>
        <end position="260"/>
    </location>
</feature>
<dbReference type="GO" id="GO:0004197">
    <property type="term" value="F:cysteine-type endopeptidase activity"/>
    <property type="evidence" value="ECO:0007669"/>
    <property type="project" value="InterPro"/>
</dbReference>
<name>A0A8S1DZU6_9INSE</name>
<dbReference type="Gene3D" id="3.40.50.1460">
    <property type="match status" value="2"/>
</dbReference>
<dbReference type="InterPro" id="IPR002138">
    <property type="entry name" value="Pept_C14_p10"/>
</dbReference>
<dbReference type="Gene3D" id="3.40.50.300">
    <property type="entry name" value="P-loop containing nucleotide triphosphate hydrolases"/>
    <property type="match status" value="1"/>
</dbReference>
<comment type="similarity">
    <text evidence="1">Belongs to the peptidase C14A family.</text>
</comment>
<dbReference type="PANTHER" id="PTHR46312:SF2">
    <property type="entry name" value="NUCLEOTIDE-BINDING OLIGOMERIZATION DOMAIN-CONTAINING PROTEIN 2-LIKE"/>
    <property type="match status" value="1"/>
</dbReference>
<dbReference type="InterPro" id="IPR036770">
    <property type="entry name" value="Ankyrin_rpt-contain_sf"/>
</dbReference>
<dbReference type="SMART" id="SM00115">
    <property type="entry name" value="CASc"/>
    <property type="match status" value="1"/>
</dbReference>
<dbReference type="SUPFAM" id="SSF52129">
    <property type="entry name" value="Caspase-like"/>
    <property type="match status" value="1"/>
</dbReference>
<protein>
    <recommendedName>
        <fullName evidence="3">Caspase family p10 domain-containing protein</fullName>
    </recommendedName>
</protein>
<dbReference type="AlphaFoldDB" id="A0A8S1DZU6"/>
<dbReference type="InterPro" id="IPR027417">
    <property type="entry name" value="P-loop_NTPase"/>
</dbReference>
<dbReference type="InterPro" id="IPR011600">
    <property type="entry name" value="Pept_C14_caspase"/>
</dbReference>
<proteinExistence type="inferred from homology"/>
<organism evidence="4 5">
    <name type="scientific">Cloeon dipterum</name>
    <dbReference type="NCBI Taxonomy" id="197152"/>
    <lineage>
        <taxon>Eukaryota</taxon>
        <taxon>Metazoa</taxon>
        <taxon>Ecdysozoa</taxon>
        <taxon>Arthropoda</taxon>
        <taxon>Hexapoda</taxon>
        <taxon>Insecta</taxon>
        <taxon>Pterygota</taxon>
        <taxon>Palaeoptera</taxon>
        <taxon>Ephemeroptera</taxon>
        <taxon>Pisciforma</taxon>
        <taxon>Baetidae</taxon>
        <taxon>Cloeon</taxon>
    </lineage>
</organism>
<accession>A0A8S1DZU6</accession>
<dbReference type="Pfam" id="PF12796">
    <property type="entry name" value="Ank_2"/>
    <property type="match status" value="1"/>
</dbReference>
<dbReference type="PROSITE" id="PS50207">
    <property type="entry name" value="CASPASE_P10"/>
    <property type="match status" value="1"/>
</dbReference>
<dbReference type="GO" id="GO:0006508">
    <property type="term" value="P:proteolysis"/>
    <property type="evidence" value="ECO:0007669"/>
    <property type="project" value="InterPro"/>
</dbReference>
<feature type="compositionally biased region" description="Basic and acidic residues" evidence="2">
    <location>
        <begin position="1"/>
        <end position="12"/>
    </location>
</feature>